<feature type="transmembrane region" description="Helical" evidence="5">
    <location>
        <begin position="91"/>
        <end position="113"/>
    </location>
</feature>
<comment type="subcellular location">
    <subcellularLocation>
        <location evidence="1">Membrane</location>
        <topology evidence="1">Multi-pass membrane protein</topology>
    </subcellularLocation>
</comment>
<accession>A0A409X9M8</accession>
<feature type="transmembrane region" description="Helical" evidence="5">
    <location>
        <begin position="13"/>
        <end position="32"/>
    </location>
</feature>
<dbReference type="GO" id="GO:0005783">
    <property type="term" value="C:endoplasmic reticulum"/>
    <property type="evidence" value="ECO:0007669"/>
    <property type="project" value="TreeGrafter"/>
</dbReference>
<evidence type="ECO:0000256" key="1">
    <source>
        <dbReference type="ARBA" id="ARBA00004141"/>
    </source>
</evidence>
<comment type="caution">
    <text evidence="6">The sequence shown here is derived from an EMBL/GenBank/DDBJ whole genome shotgun (WGS) entry which is preliminary data.</text>
</comment>
<keyword evidence="3 5" id="KW-1133">Transmembrane helix</keyword>
<dbReference type="InterPro" id="IPR001129">
    <property type="entry name" value="Membr-assoc_MAPEG"/>
</dbReference>
<dbReference type="Pfam" id="PF01124">
    <property type="entry name" value="MAPEG"/>
    <property type="match status" value="1"/>
</dbReference>
<dbReference type="PANTHER" id="PTHR10250:SF26">
    <property type="entry name" value="GLUTATHIONE S-TRANSFERASE 3, MITOCHONDRIAL"/>
    <property type="match status" value="1"/>
</dbReference>
<evidence type="ECO:0000256" key="5">
    <source>
        <dbReference type="SAM" id="Phobius"/>
    </source>
</evidence>
<dbReference type="GO" id="GO:0016020">
    <property type="term" value="C:membrane"/>
    <property type="evidence" value="ECO:0007669"/>
    <property type="project" value="UniProtKB-SubCell"/>
</dbReference>
<reference evidence="6 7" key="1">
    <citation type="journal article" date="2018" name="Evol. Lett.">
        <title>Horizontal gene cluster transfer increased hallucinogenic mushroom diversity.</title>
        <authorList>
            <person name="Reynolds H.T."/>
            <person name="Vijayakumar V."/>
            <person name="Gluck-Thaler E."/>
            <person name="Korotkin H.B."/>
            <person name="Matheny P.B."/>
            <person name="Slot J.C."/>
        </authorList>
    </citation>
    <scope>NUCLEOTIDE SEQUENCE [LARGE SCALE GENOMIC DNA]</scope>
    <source>
        <strain evidence="6 7">2631</strain>
    </source>
</reference>
<dbReference type="InParanoid" id="A0A409X9M8"/>
<keyword evidence="7" id="KW-1185">Reference proteome</keyword>
<feature type="transmembrane region" description="Helical" evidence="5">
    <location>
        <begin position="133"/>
        <end position="158"/>
    </location>
</feature>
<dbReference type="GO" id="GO:0005635">
    <property type="term" value="C:nuclear envelope"/>
    <property type="evidence" value="ECO:0007669"/>
    <property type="project" value="TreeGrafter"/>
</dbReference>
<dbReference type="SUPFAM" id="SSF161084">
    <property type="entry name" value="MAPEG domain-like"/>
    <property type="match status" value="1"/>
</dbReference>
<evidence type="ECO:0000256" key="2">
    <source>
        <dbReference type="ARBA" id="ARBA00022692"/>
    </source>
</evidence>
<gene>
    <name evidence="6" type="ORF">CVT25_008117</name>
</gene>
<dbReference type="Proteomes" id="UP000283269">
    <property type="component" value="Unassembled WGS sequence"/>
</dbReference>
<dbReference type="STRING" id="93625.A0A409X9M8"/>
<dbReference type="InterPro" id="IPR023352">
    <property type="entry name" value="MAPEG-like_dom_sf"/>
</dbReference>
<keyword evidence="4 5" id="KW-0472">Membrane</keyword>
<evidence type="ECO:0008006" key="8">
    <source>
        <dbReference type="Google" id="ProtNLM"/>
    </source>
</evidence>
<dbReference type="Gene3D" id="1.20.120.550">
    <property type="entry name" value="Membrane associated eicosanoid/glutathione metabolism-like domain"/>
    <property type="match status" value="1"/>
</dbReference>
<dbReference type="PANTHER" id="PTHR10250">
    <property type="entry name" value="MICROSOMAL GLUTATHIONE S-TRANSFERASE"/>
    <property type="match status" value="1"/>
</dbReference>
<dbReference type="InterPro" id="IPR050997">
    <property type="entry name" value="MAPEG"/>
</dbReference>
<sequence length="161" mass="17617">MSVTVTIPEGFEYVGASLFLTAVLLQGLSSTVGRYRKLAKIEYPQMYAEKKEMEESREALLFNCAQHDADIGHGQQALIIMRLNMTIISGLRFPIPSAIACAFWCLSRVSYAHGYLTGNPKKRGTILYYAGEVALGGLFLSSGYVAAGWVFPGLLGLARRS</sequence>
<evidence type="ECO:0000313" key="6">
    <source>
        <dbReference type="EMBL" id="PPQ87421.1"/>
    </source>
</evidence>
<keyword evidence="2 5" id="KW-0812">Transmembrane</keyword>
<evidence type="ECO:0000256" key="3">
    <source>
        <dbReference type="ARBA" id="ARBA00022989"/>
    </source>
</evidence>
<dbReference type="EMBL" id="NHYD01002283">
    <property type="protein sequence ID" value="PPQ87421.1"/>
    <property type="molecule type" value="Genomic_DNA"/>
</dbReference>
<evidence type="ECO:0000313" key="7">
    <source>
        <dbReference type="Proteomes" id="UP000283269"/>
    </source>
</evidence>
<dbReference type="OrthoDB" id="410651at2759"/>
<evidence type="ECO:0000256" key="4">
    <source>
        <dbReference type="ARBA" id="ARBA00023136"/>
    </source>
</evidence>
<dbReference type="GO" id="GO:0004602">
    <property type="term" value="F:glutathione peroxidase activity"/>
    <property type="evidence" value="ECO:0007669"/>
    <property type="project" value="TreeGrafter"/>
</dbReference>
<organism evidence="6 7">
    <name type="scientific">Psilocybe cyanescens</name>
    <dbReference type="NCBI Taxonomy" id="93625"/>
    <lineage>
        <taxon>Eukaryota</taxon>
        <taxon>Fungi</taxon>
        <taxon>Dikarya</taxon>
        <taxon>Basidiomycota</taxon>
        <taxon>Agaricomycotina</taxon>
        <taxon>Agaricomycetes</taxon>
        <taxon>Agaricomycetidae</taxon>
        <taxon>Agaricales</taxon>
        <taxon>Agaricineae</taxon>
        <taxon>Strophariaceae</taxon>
        <taxon>Psilocybe</taxon>
    </lineage>
</organism>
<dbReference type="AlphaFoldDB" id="A0A409X9M8"/>
<protein>
    <recommendedName>
        <fullName evidence="8">Microsomal glutathione S-transferase 3</fullName>
    </recommendedName>
</protein>
<dbReference type="GO" id="GO:0004364">
    <property type="term" value="F:glutathione transferase activity"/>
    <property type="evidence" value="ECO:0007669"/>
    <property type="project" value="TreeGrafter"/>
</dbReference>
<proteinExistence type="predicted"/>
<name>A0A409X9M8_PSICY</name>